<dbReference type="Proteomes" id="UP001499988">
    <property type="component" value="Unassembled WGS sequence"/>
</dbReference>
<protein>
    <submittedName>
        <fullName evidence="1">Uncharacterized protein</fullName>
    </submittedName>
</protein>
<sequence length="96" mass="10981">MANTFIVGLFINHDKKEFSMTAREPGEKLDAMIDKELTRGHEFMLLARDLDECAAELVKRDMVNGYQHAGYTRSPRQYLAEWRKAPDTSKGYAVSP</sequence>
<accession>A0ABP9EGS5</accession>
<gene>
    <name evidence="1" type="ORF">GCM10023333_10490</name>
</gene>
<dbReference type="EMBL" id="BAABJZ010000013">
    <property type="protein sequence ID" value="GAA4878685.1"/>
    <property type="molecule type" value="Genomic_DNA"/>
</dbReference>
<name>A0ABP9EGS5_9GAMM</name>
<keyword evidence="2" id="KW-1185">Reference proteome</keyword>
<reference evidence="2" key="1">
    <citation type="journal article" date="2019" name="Int. J. Syst. Evol. Microbiol.">
        <title>The Global Catalogue of Microorganisms (GCM) 10K type strain sequencing project: providing services to taxonomists for standard genome sequencing and annotation.</title>
        <authorList>
            <consortium name="The Broad Institute Genomics Platform"/>
            <consortium name="The Broad Institute Genome Sequencing Center for Infectious Disease"/>
            <person name="Wu L."/>
            <person name="Ma J."/>
        </authorList>
    </citation>
    <scope>NUCLEOTIDE SEQUENCE [LARGE SCALE GENOMIC DNA]</scope>
    <source>
        <strain evidence="2">JCM 18401</strain>
    </source>
</reference>
<proteinExistence type="predicted"/>
<evidence type="ECO:0000313" key="1">
    <source>
        <dbReference type="EMBL" id="GAA4878685.1"/>
    </source>
</evidence>
<comment type="caution">
    <text evidence="1">The sequence shown here is derived from an EMBL/GenBank/DDBJ whole genome shotgun (WGS) entry which is preliminary data.</text>
</comment>
<evidence type="ECO:0000313" key="2">
    <source>
        <dbReference type="Proteomes" id="UP001499988"/>
    </source>
</evidence>
<organism evidence="1 2">
    <name type="scientific">Ferrimonas pelagia</name>
    <dbReference type="NCBI Taxonomy" id="1177826"/>
    <lineage>
        <taxon>Bacteria</taxon>
        <taxon>Pseudomonadati</taxon>
        <taxon>Pseudomonadota</taxon>
        <taxon>Gammaproteobacteria</taxon>
        <taxon>Alteromonadales</taxon>
        <taxon>Ferrimonadaceae</taxon>
        <taxon>Ferrimonas</taxon>
    </lineage>
</organism>
<dbReference type="RefSeq" id="WP_345334121.1">
    <property type="nucleotide sequence ID" value="NZ_BAABJZ010000013.1"/>
</dbReference>